<reference evidence="1" key="1">
    <citation type="journal article" date="2020" name="Nature">
        <title>Giant virus diversity and host interactions through global metagenomics.</title>
        <authorList>
            <person name="Schulz F."/>
            <person name="Roux S."/>
            <person name="Paez-Espino D."/>
            <person name="Jungbluth S."/>
            <person name="Walsh D.A."/>
            <person name="Denef V.J."/>
            <person name="McMahon K.D."/>
            <person name="Konstantinidis K.T."/>
            <person name="Eloe-Fadrosh E.A."/>
            <person name="Kyrpides N.C."/>
            <person name="Woyke T."/>
        </authorList>
    </citation>
    <scope>NUCLEOTIDE SEQUENCE</scope>
    <source>
        <strain evidence="1">GVMAG-S-1101164-67</strain>
    </source>
</reference>
<dbReference type="EMBL" id="MN740751">
    <property type="protein sequence ID" value="QHU10201.1"/>
    <property type="molecule type" value="Genomic_DNA"/>
</dbReference>
<accession>A0A6C0JZ75</accession>
<protein>
    <submittedName>
        <fullName evidence="1">Uncharacterized protein</fullName>
    </submittedName>
</protein>
<organism evidence="1">
    <name type="scientific">viral metagenome</name>
    <dbReference type="NCBI Taxonomy" id="1070528"/>
    <lineage>
        <taxon>unclassified sequences</taxon>
        <taxon>metagenomes</taxon>
        <taxon>organismal metagenomes</taxon>
    </lineage>
</organism>
<sequence length="124" mass="14160">MSQSDYIQRKRVASQVASKNRTPINSGDNPAILSSQLLTQLKQYDLENTIVNIRPRFNQLTPSSDLRVMEMNVRQPSVACKTYRTCNGDNYNTNTLPNTVQVKTFYDFGVNKPYVNPHTISPYK</sequence>
<dbReference type="AlphaFoldDB" id="A0A6C0JZ75"/>
<evidence type="ECO:0000313" key="1">
    <source>
        <dbReference type="EMBL" id="QHU10201.1"/>
    </source>
</evidence>
<name>A0A6C0JZ75_9ZZZZ</name>
<proteinExistence type="predicted"/>